<dbReference type="SUPFAM" id="SSF46785">
    <property type="entry name" value="Winged helix' DNA-binding domain"/>
    <property type="match status" value="1"/>
</dbReference>
<evidence type="ECO:0008006" key="6">
    <source>
        <dbReference type="Google" id="ProtNLM"/>
    </source>
</evidence>
<dbReference type="SUPFAM" id="SSF53067">
    <property type="entry name" value="Actin-like ATPase domain"/>
    <property type="match status" value="1"/>
</dbReference>
<reference evidence="4 5" key="1">
    <citation type="journal article" date="2015" name="Genome Announc.">
        <title>Expanding the biotechnology potential of lactobacilli through comparative genomics of 213 strains and associated genera.</title>
        <authorList>
            <person name="Sun Z."/>
            <person name="Harris H.M."/>
            <person name="McCann A."/>
            <person name="Guo C."/>
            <person name="Argimon S."/>
            <person name="Zhang W."/>
            <person name="Yang X."/>
            <person name="Jeffery I.B."/>
            <person name="Cooney J.C."/>
            <person name="Kagawa T.F."/>
            <person name="Liu W."/>
            <person name="Song Y."/>
            <person name="Salvetti E."/>
            <person name="Wrobel A."/>
            <person name="Rasinkangas P."/>
            <person name="Parkhill J."/>
            <person name="Rea M.C."/>
            <person name="O'Sullivan O."/>
            <person name="Ritari J."/>
            <person name="Douillard F.P."/>
            <person name="Paul Ross R."/>
            <person name="Yang R."/>
            <person name="Briner A.E."/>
            <person name="Felis G.E."/>
            <person name="de Vos W.M."/>
            <person name="Barrangou R."/>
            <person name="Klaenhammer T.R."/>
            <person name="Caufield P.W."/>
            <person name="Cui Y."/>
            <person name="Zhang H."/>
            <person name="O'Toole P.W."/>
        </authorList>
    </citation>
    <scope>NUCLEOTIDE SEQUENCE [LARGE SCALE GENOMIC DNA]</scope>
    <source>
        <strain evidence="4 5">DSM 16041</strain>
    </source>
</reference>
<dbReference type="InterPro" id="IPR036388">
    <property type="entry name" value="WH-like_DNA-bd_sf"/>
</dbReference>
<dbReference type="PANTHER" id="PTHR18964:SF110">
    <property type="entry name" value="TRANSCRIPTIONAL REGULATOR, XYLR-RELATED"/>
    <property type="match status" value="1"/>
</dbReference>
<accession>A0ABR5P160</accession>
<dbReference type="Pfam" id="PF13412">
    <property type="entry name" value="HTH_24"/>
    <property type="match status" value="1"/>
</dbReference>
<dbReference type="InterPro" id="IPR043129">
    <property type="entry name" value="ATPase_NBD"/>
</dbReference>
<evidence type="ECO:0000256" key="3">
    <source>
        <dbReference type="ARBA" id="ARBA00022629"/>
    </source>
</evidence>
<dbReference type="PANTHER" id="PTHR18964">
    <property type="entry name" value="ROK (REPRESSOR, ORF, KINASE) FAMILY"/>
    <property type="match status" value="1"/>
</dbReference>
<dbReference type="EMBL" id="AZDK01000006">
    <property type="protein sequence ID" value="KRK60271.1"/>
    <property type="molecule type" value="Genomic_DNA"/>
</dbReference>
<dbReference type="Gene3D" id="3.30.420.40">
    <property type="match status" value="2"/>
</dbReference>
<keyword evidence="3" id="KW-0119">Carbohydrate metabolism</keyword>
<name>A0ABR5P160_9LACO</name>
<proteinExistence type="inferred from homology"/>
<evidence type="ECO:0000313" key="4">
    <source>
        <dbReference type="EMBL" id="KRK60271.1"/>
    </source>
</evidence>
<evidence type="ECO:0000256" key="2">
    <source>
        <dbReference type="ARBA" id="ARBA00006479"/>
    </source>
</evidence>
<protein>
    <recommendedName>
        <fullName evidence="6">ROK family protein</fullName>
    </recommendedName>
</protein>
<keyword evidence="3" id="KW-0859">Xylose metabolism</keyword>
<gene>
    <name evidence="4" type="ORF">FC31_GL001884</name>
</gene>
<evidence type="ECO:0000313" key="5">
    <source>
        <dbReference type="Proteomes" id="UP000051883"/>
    </source>
</evidence>
<dbReference type="Pfam" id="PF00480">
    <property type="entry name" value="ROK"/>
    <property type="match status" value="1"/>
</dbReference>
<dbReference type="InterPro" id="IPR036390">
    <property type="entry name" value="WH_DNA-bd_sf"/>
</dbReference>
<organism evidence="4 5">
    <name type="scientific">Limosilactobacillus antri DSM 16041</name>
    <dbReference type="NCBI Taxonomy" id="525309"/>
    <lineage>
        <taxon>Bacteria</taxon>
        <taxon>Bacillati</taxon>
        <taxon>Bacillota</taxon>
        <taxon>Bacilli</taxon>
        <taxon>Lactobacillales</taxon>
        <taxon>Lactobacillaceae</taxon>
        <taxon>Limosilactobacillus</taxon>
    </lineage>
</organism>
<dbReference type="Proteomes" id="UP000051883">
    <property type="component" value="Unassembled WGS sequence"/>
</dbReference>
<sequence>MQSIQQSNYSNIYHLLMHNDKLSKQMIADELGLSLPTVTSNLNRLSDQQLIMKNGQLESKIGRRATAYSINHNAFLSIGIEVFQKYATITVINLKHEVLAIHTVNIPFANSDQYAAALADQVRWVLQNNGYNEKAILGAGIGIQGLIDSAGTTVLWGKILDCTGMRAERFSQFLPFPVRFYHDADCVAAAEYAANPHDGIVLSIGEHFGSAMIVAGKILRSTTGRDGTMEHISINPRHGRPCYCGRRGCIETYCSLSSLLQPTETLNSFFANLKQDDPAVKKRFAEYLDYLAESIYNLHMFIDVPIIIGGRLSKFITSPVLEELRKRLRAISVFPENERYVKVGHVADNAVAIGAAIPFIDEKLSSI</sequence>
<evidence type="ECO:0000256" key="1">
    <source>
        <dbReference type="ARBA" id="ARBA00002486"/>
    </source>
</evidence>
<keyword evidence="5" id="KW-1185">Reference proteome</keyword>
<comment type="caution">
    <text evidence="4">The sequence shown here is derived from an EMBL/GenBank/DDBJ whole genome shotgun (WGS) entry which is preliminary data.</text>
</comment>
<dbReference type="InterPro" id="IPR000600">
    <property type="entry name" value="ROK"/>
</dbReference>
<comment type="function">
    <text evidence="1">Transcriptional repressor of xylose-utilizing enzymes.</text>
</comment>
<dbReference type="Gene3D" id="1.10.10.10">
    <property type="entry name" value="Winged helix-like DNA-binding domain superfamily/Winged helix DNA-binding domain"/>
    <property type="match status" value="1"/>
</dbReference>
<comment type="similarity">
    <text evidence="2">Belongs to the ROK (NagC/XylR) family.</text>
</comment>